<dbReference type="PROSITE" id="PS50188">
    <property type="entry name" value="B302_SPRY"/>
    <property type="match status" value="1"/>
</dbReference>
<dbReference type="Gene3D" id="2.60.120.920">
    <property type="match status" value="1"/>
</dbReference>
<dbReference type="InterPro" id="IPR044736">
    <property type="entry name" value="Gid1/RanBPM/SPLA_SPRY"/>
</dbReference>
<name>A0A914H750_GLORO</name>
<dbReference type="InterPro" id="IPR013320">
    <property type="entry name" value="ConA-like_dom_sf"/>
</dbReference>
<reference evidence="3" key="1">
    <citation type="submission" date="2022-11" db="UniProtKB">
        <authorList>
            <consortium name="WormBaseParasite"/>
        </authorList>
    </citation>
    <scope>IDENTIFICATION</scope>
</reference>
<dbReference type="SUPFAM" id="SSF49899">
    <property type="entry name" value="Concanavalin A-like lectins/glucanases"/>
    <property type="match status" value="1"/>
</dbReference>
<feature type="domain" description="B30.2/SPRY" evidence="1">
    <location>
        <begin position="1"/>
        <end position="106"/>
    </location>
</feature>
<dbReference type="Proteomes" id="UP000887572">
    <property type="component" value="Unplaced"/>
</dbReference>
<accession>A0A914H750</accession>
<organism evidence="2 3">
    <name type="scientific">Globodera rostochiensis</name>
    <name type="common">Golden nematode worm</name>
    <name type="synonym">Heterodera rostochiensis</name>
    <dbReference type="NCBI Taxonomy" id="31243"/>
    <lineage>
        <taxon>Eukaryota</taxon>
        <taxon>Metazoa</taxon>
        <taxon>Ecdysozoa</taxon>
        <taxon>Nematoda</taxon>
        <taxon>Chromadorea</taxon>
        <taxon>Rhabditida</taxon>
        <taxon>Tylenchina</taxon>
        <taxon>Tylenchomorpha</taxon>
        <taxon>Tylenchoidea</taxon>
        <taxon>Heteroderidae</taxon>
        <taxon>Heteroderinae</taxon>
        <taxon>Globodera</taxon>
    </lineage>
</organism>
<evidence type="ECO:0000259" key="1">
    <source>
        <dbReference type="PROSITE" id="PS50188"/>
    </source>
</evidence>
<dbReference type="CDD" id="cd12885">
    <property type="entry name" value="SPRY_RanBP_like"/>
    <property type="match status" value="1"/>
</dbReference>
<dbReference type="InterPro" id="IPR003877">
    <property type="entry name" value="SPRY_dom"/>
</dbReference>
<dbReference type="WBParaSite" id="Gr19_v10_g14315.t1">
    <property type="protein sequence ID" value="Gr19_v10_g14315.t1"/>
    <property type="gene ID" value="Gr19_v10_g14315"/>
</dbReference>
<proteinExistence type="predicted"/>
<dbReference type="AlphaFoldDB" id="A0A914H750"/>
<protein>
    <submittedName>
        <fullName evidence="3">B30.2/SPRY domain-containing protein</fullName>
    </submittedName>
</protein>
<dbReference type="Pfam" id="PF00622">
    <property type="entry name" value="SPRY"/>
    <property type="match status" value="1"/>
</dbReference>
<dbReference type="InterPro" id="IPR043136">
    <property type="entry name" value="B30.2/SPRY_sf"/>
</dbReference>
<dbReference type="InterPro" id="IPR001870">
    <property type="entry name" value="B30.2/SPRY"/>
</dbReference>
<evidence type="ECO:0000313" key="2">
    <source>
        <dbReference type="Proteomes" id="UP000887572"/>
    </source>
</evidence>
<keyword evidence="2" id="KW-1185">Reference proteome</keyword>
<evidence type="ECO:0000313" key="3">
    <source>
        <dbReference type="WBParaSite" id="Gr19_v10_g14315.t1"/>
    </source>
</evidence>
<sequence length="113" mass="12422">MPSDKGVGLYEGTFAYDSTGWFWGHAVEGCSHWNGRPYNGGKPKFGRGDIIGCGVNLATRQIIYSKNGQRLETTELFVDSAVDLFPCATFFWAGDKIEANFGPNFKFNIADGI</sequence>